<protein>
    <submittedName>
        <fullName evidence="1">Uncharacterized protein</fullName>
    </submittedName>
</protein>
<accession>A0AAV4FNF3</accession>
<comment type="caution">
    <text evidence="1">The sequence shown here is derived from an EMBL/GenBank/DDBJ whole genome shotgun (WGS) entry which is preliminary data.</text>
</comment>
<dbReference type="Proteomes" id="UP000762676">
    <property type="component" value="Unassembled WGS sequence"/>
</dbReference>
<reference evidence="1 2" key="1">
    <citation type="journal article" date="2021" name="Elife">
        <title>Chloroplast acquisition without the gene transfer in kleptoplastic sea slugs, Plakobranchus ocellatus.</title>
        <authorList>
            <person name="Maeda T."/>
            <person name="Takahashi S."/>
            <person name="Yoshida T."/>
            <person name="Shimamura S."/>
            <person name="Takaki Y."/>
            <person name="Nagai Y."/>
            <person name="Toyoda A."/>
            <person name="Suzuki Y."/>
            <person name="Arimoto A."/>
            <person name="Ishii H."/>
            <person name="Satoh N."/>
            <person name="Nishiyama T."/>
            <person name="Hasebe M."/>
            <person name="Maruyama T."/>
            <person name="Minagawa J."/>
            <person name="Obokata J."/>
            <person name="Shigenobu S."/>
        </authorList>
    </citation>
    <scope>NUCLEOTIDE SEQUENCE [LARGE SCALE GENOMIC DNA]</scope>
</reference>
<dbReference type="AlphaFoldDB" id="A0AAV4FNF3"/>
<evidence type="ECO:0000313" key="1">
    <source>
        <dbReference type="EMBL" id="GFR74822.1"/>
    </source>
</evidence>
<proteinExistence type="predicted"/>
<sequence length="120" mass="13160">MFEHSLCLENATSNSHSQRFGLGNHTYKLIMNFQGRVLFEKGRKRRNRPAPDGLSSVVCVCRCCDGVSCQTLRLLGEASDAANDFVIADTPPQDCLMLGLGTRGPISFEDGKKSLVALRL</sequence>
<name>A0AAV4FNF3_9GAST</name>
<keyword evidence="2" id="KW-1185">Reference proteome</keyword>
<dbReference type="EMBL" id="BMAT01007946">
    <property type="protein sequence ID" value="GFR74822.1"/>
    <property type="molecule type" value="Genomic_DNA"/>
</dbReference>
<evidence type="ECO:0000313" key="2">
    <source>
        <dbReference type="Proteomes" id="UP000762676"/>
    </source>
</evidence>
<organism evidence="1 2">
    <name type="scientific">Elysia marginata</name>
    <dbReference type="NCBI Taxonomy" id="1093978"/>
    <lineage>
        <taxon>Eukaryota</taxon>
        <taxon>Metazoa</taxon>
        <taxon>Spiralia</taxon>
        <taxon>Lophotrochozoa</taxon>
        <taxon>Mollusca</taxon>
        <taxon>Gastropoda</taxon>
        <taxon>Heterobranchia</taxon>
        <taxon>Euthyneura</taxon>
        <taxon>Panpulmonata</taxon>
        <taxon>Sacoglossa</taxon>
        <taxon>Placobranchoidea</taxon>
        <taxon>Plakobranchidae</taxon>
        <taxon>Elysia</taxon>
    </lineage>
</organism>
<gene>
    <name evidence="1" type="ORF">ElyMa_003903000</name>
</gene>